<dbReference type="RefSeq" id="WP_286658302.1">
    <property type="nucleotide sequence ID" value="NZ_JASZYV010000001.1"/>
</dbReference>
<proteinExistence type="predicted"/>
<sequence>MTKPAAPPQDQAGAEPARPSLARTIKAVAWGFFGVRKNSAYEEDIRRLTPLHVVGVGLVAVVLLVLGLVALVKFVVAP</sequence>
<evidence type="ECO:0000313" key="2">
    <source>
        <dbReference type="EMBL" id="MDM0043180.1"/>
    </source>
</evidence>
<gene>
    <name evidence="2" type="ORF">QTH91_01675</name>
</gene>
<dbReference type="InterPro" id="IPR021344">
    <property type="entry name" value="DUF2970"/>
</dbReference>
<dbReference type="EMBL" id="JASZYV010000001">
    <property type="protein sequence ID" value="MDM0043180.1"/>
    <property type="molecule type" value="Genomic_DNA"/>
</dbReference>
<keyword evidence="1" id="KW-0472">Membrane</keyword>
<dbReference type="Proteomes" id="UP001174908">
    <property type="component" value="Unassembled WGS sequence"/>
</dbReference>
<evidence type="ECO:0000256" key="1">
    <source>
        <dbReference type="SAM" id="Phobius"/>
    </source>
</evidence>
<organism evidence="2 3">
    <name type="scientific">Variovorax dokdonensis</name>
    <dbReference type="NCBI Taxonomy" id="344883"/>
    <lineage>
        <taxon>Bacteria</taxon>
        <taxon>Pseudomonadati</taxon>
        <taxon>Pseudomonadota</taxon>
        <taxon>Betaproteobacteria</taxon>
        <taxon>Burkholderiales</taxon>
        <taxon>Comamonadaceae</taxon>
        <taxon>Variovorax</taxon>
    </lineage>
</organism>
<keyword evidence="1" id="KW-0812">Transmembrane</keyword>
<name>A0ABT7N5I5_9BURK</name>
<protein>
    <submittedName>
        <fullName evidence="2">DUF2970 domain-containing protein</fullName>
    </submittedName>
</protein>
<comment type="caution">
    <text evidence="2">The sequence shown here is derived from an EMBL/GenBank/DDBJ whole genome shotgun (WGS) entry which is preliminary data.</text>
</comment>
<dbReference type="Pfam" id="PF11174">
    <property type="entry name" value="DUF2970"/>
    <property type="match status" value="1"/>
</dbReference>
<reference evidence="2" key="1">
    <citation type="submission" date="2023-06" db="EMBL/GenBank/DDBJ databases">
        <authorList>
            <person name="Jiang Y."/>
            <person name="Liu Q."/>
        </authorList>
    </citation>
    <scope>NUCLEOTIDE SEQUENCE</scope>
    <source>
        <strain evidence="2">CGMCC 1.12089</strain>
    </source>
</reference>
<keyword evidence="1" id="KW-1133">Transmembrane helix</keyword>
<keyword evidence="3" id="KW-1185">Reference proteome</keyword>
<accession>A0ABT7N5I5</accession>
<feature type="transmembrane region" description="Helical" evidence="1">
    <location>
        <begin position="51"/>
        <end position="76"/>
    </location>
</feature>
<evidence type="ECO:0000313" key="3">
    <source>
        <dbReference type="Proteomes" id="UP001174908"/>
    </source>
</evidence>